<gene>
    <name evidence="2" type="ORF">AWB67_06601</name>
</gene>
<comment type="caution">
    <text evidence="2">The sequence shown here is derived from an EMBL/GenBank/DDBJ whole genome shotgun (WGS) entry which is preliminary data.</text>
</comment>
<organism evidence="2 3">
    <name type="scientific">Caballeronia terrestris</name>
    <dbReference type="NCBI Taxonomy" id="1226301"/>
    <lineage>
        <taxon>Bacteria</taxon>
        <taxon>Pseudomonadati</taxon>
        <taxon>Pseudomonadota</taxon>
        <taxon>Betaproteobacteria</taxon>
        <taxon>Burkholderiales</taxon>
        <taxon>Burkholderiaceae</taxon>
        <taxon>Caballeronia</taxon>
    </lineage>
</organism>
<dbReference type="EMBL" id="FCOL02000115">
    <property type="protein sequence ID" value="SAL84143.1"/>
    <property type="molecule type" value="Genomic_DNA"/>
</dbReference>
<protein>
    <submittedName>
        <fullName evidence="2">Uncharacterized protein</fullName>
    </submittedName>
</protein>
<dbReference type="AlphaFoldDB" id="A0A158KTU7"/>
<evidence type="ECO:0000313" key="2">
    <source>
        <dbReference type="EMBL" id="SAL84143.1"/>
    </source>
</evidence>
<reference evidence="2" key="1">
    <citation type="submission" date="2016-01" db="EMBL/GenBank/DDBJ databases">
        <authorList>
            <person name="Peeters C."/>
        </authorList>
    </citation>
    <scope>NUCLEOTIDE SEQUENCE [LARGE SCALE GENOMIC DNA]</scope>
    <source>
        <strain evidence="2">LMG 22937</strain>
    </source>
</reference>
<evidence type="ECO:0000256" key="1">
    <source>
        <dbReference type="SAM" id="MobiDB-lite"/>
    </source>
</evidence>
<keyword evidence="3" id="KW-1185">Reference proteome</keyword>
<proteinExistence type="predicted"/>
<name>A0A158KTU7_9BURK</name>
<dbReference type="Proteomes" id="UP000054925">
    <property type="component" value="Unassembled WGS sequence"/>
</dbReference>
<sequence length="30" mass="3164">MSDNQQGAGWPSKHDGQKSGGGRDNAPPKR</sequence>
<feature type="region of interest" description="Disordered" evidence="1">
    <location>
        <begin position="1"/>
        <end position="30"/>
    </location>
</feature>
<evidence type="ECO:0000313" key="3">
    <source>
        <dbReference type="Proteomes" id="UP000054925"/>
    </source>
</evidence>
<accession>A0A158KTU7</accession>